<dbReference type="AlphaFoldDB" id="A0A1B1A2A4"/>
<name>A0A1B1A2A4_9RHOB</name>
<dbReference type="InterPro" id="IPR021255">
    <property type="entry name" value="DUF2807"/>
</dbReference>
<proteinExistence type="predicted"/>
<dbReference type="Pfam" id="PF10988">
    <property type="entry name" value="DUF2807"/>
    <property type="match status" value="1"/>
</dbReference>
<dbReference type="EMBL" id="CP015230">
    <property type="protein sequence ID" value="ANP40681.1"/>
    <property type="molecule type" value="Genomic_DNA"/>
</dbReference>
<evidence type="ECO:0000313" key="4">
    <source>
        <dbReference type="EMBL" id="ANP40681.1"/>
    </source>
</evidence>
<protein>
    <recommendedName>
        <fullName evidence="3">Putative auto-transporter adhesin head GIN domain-containing protein</fullName>
    </recommendedName>
</protein>
<dbReference type="GeneID" id="28249745"/>
<organism evidence="4 5">
    <name type="scientific">Tritonibacter mobilis F1926</name>
    <dbReference type="NCBI Taxonomy" id="1265309"/>
    <lineage>
        <taxon>Bacteria</taxon>
        <taxon>Pseudomonadati</taxon>
        <taxon>Pseudomonadota</taxon>
        <taxon>Alphaproteobacteria</taxon>
        <taxon>Rhodobacterales</taxon>
        <taxon>Paracoccaceae</taxon>
        <taxon>Tritonibacter</taxon>
    </lineage>
</organism>
<feature type="region of interest" description="Disordered" evidence="1">
    <location>
        <begin position="203"/>
        <end position="239"/>
    </location>
</feature>
<feature type="chain" id="PRO_5008518309" description="Putative auto-transporter adhesin head GIN domain-containing protein" evidence="2">
    <location>
        <begin position="27"/>
        <end position="239"/>
    </location>
</feature>
<dbReference type="RefSeq" id="WP_005666190.1">
    <property type="nucleotide sequence ID" value="NZ_CP015230.1"/>
</dbReference>
<evidence type="ECO:0000259" key="3">
    <source>
        <dbReference type="Pfam" id="PF10988"/>
    </source>
</evidence>
<dbReference type="STRING" id="1265309.K529_007895"/>
<gene>
    <name evidence="4" type="ORF">K529_007895</name>
</gene>
<feature type="signal peptide" evidence="2">
    <location>
        <begin position="1"/>
        <end position="26"/>
    </location>
</feature>
<reference evidence="4 5" key="1">
    <citation type="journal article" date="2016" name="ISME J.">
        <title>Global occurrence and heterogeneity of the Roseobacter-clade species Ruegeria mobilis.</title>
        <authorList>
            <person name="Sonnenschein E."/>
            <person name="Gram L."/>
        </authorList>
    </citation>
    <scope>NUCLEOTIDE SEQUENCE [LARGE SCALE GENOMIC DNA]</scope>
    <source>
        <strain evidence="4 5">F1926</strain>
    </source>
</reference>
<dbReference type="Gene3D" id="2.160.20.120">
    <property type="match status" value="1"/>
</dbReference>
<accession>A0A1B1A2A4</accession>
<dbReference type="OrthoDB" id="7842881at2"/>
<dbReference type="Proteomes" id="UP000013243">
    <property type="component" value="Chromosome"/>
</dbReference>
<feature type="compositionally biased region" description="Polar residues" evidence="1">
    <location>
        <begin position="229"/>
        <end position="239"/>
    </location>
</feature>
<dbReference type="KEGG" id="rmb:K529_007895"/>
<evidence type="ECO:0000256" key="1">
    <source>
        <dbReference type="SAM" id="MobiDB-lite"/>
    </source>
</evidence>
<feature type="domain" description="Putative auto-transporter adhesin head GIN" evidence="3">
    <location>
        <begin position="35"/>
        <end position="222"/>
    </location>
</feature>
<evidence type="ECO:0000313" key="5">
    <source>
        <dbReference type="Proteomes" id="UP000013243"/>
    </source>
</evidence>
<evidence type="ECO:0000256" key="2">
    <source>
        <dbReference type="SAM" id="SignalP"/>
    </source>
</evidence>
<sequence>MGVRAISARGLGLAAVILAAGTAARAEVTEFEFTDFDRIVLSEAIELTVNTGAEAYAVRGEAGGLSGTARLQVKQEGDTLKIERTERWSPMMGLLDGQLRVYVDLPELKELTVDSAALARVSGKAAQTVVFNVDSGGQLEVSQLDSELVRVHASSGGDLEISGRCSKLDVTASSGADADLEDLRCQDVRVVASSGADVDVTATTRLEGDASSGGDISVEGQPAQREVRSSSGGNISFDD</sequence>
<keyword evidence="2" id="KW-0732">Signal</keyword>